<evidence type="ECO:0000313" key="2">
    <source>
        <dbReference type="EMBL" id="GAA0955971.1"/>
    </source>
</evidence>
<sequence>MSDQLDTSDIARLLNISRSRARWLRTDPGFPEPAGRNETGSEYWYETPVLRWAAGQESSLADQAPLLYRPASGRPAPYLSATALDGHLMLSWASELGKVGFLHTPGPAEVSKTPRALQRLVSLADVAVLVGVNGGLWNMWGPELCAVDADRPDRPYMPRWTDVQQAIGMPVPYWIPGLNQPQKMARWRPGSPPAVVPARHPYLDTAPLLRLFSDEPDASTAGQAALALAREIDRRFTREIVSEINAIHKAMDKEAIALATTVDPLPRAAELDEVILRDGWAQILARTDQLARDCVGLALSWDGGFSFPYGDLAELDPQRSPYAREFIARLQPTPATAGHSVTERTPVHTWSDPATDAPAITSDDGLVYAAVPFRIPSTGELTEAVLHDGQVWIRTSDDTLYLAPARSGNGLSWGYSGSGPTTLAELLDRLLDDITTPALHASTSPDDFPRGLFELVRGIPQNGSAVLTRAQLLAARRQD</sequence>
<accession>A0ABN1RF13</accession>
<comment type="caution">
    <text evidence="2">The sequence shown here is derived from an EMBL/GenBank/DDBJ whole genome shotgun (WGS) entry which is preliminary data.</text>
</comment>
<dbReference type="RefSeq" id="WP_344242529.1">
    <property type="nucleotide sequence ID" value="NZ_BAAAHH010000017.1"/>
</dbReference>
<evidence type="ECO:0000313" key="3">
    <source>
        <dbReference type="Proteomes" id="UP001500665"/>
    </source>
</evidence>
<dbReference type="Proteomes" id="UP001500665">
    <property type="component" value="Unassembled WGS sequence"/>
</dbReference>
<dbReference type="EMBL" id="BAAAHH010000017">
    <property type="protein sequence ID" value="GAA0955971.1"/>
    <property type="molecule type" value="Genomic_DNA"/>
</dbReference>
<proteinExistence type="predicted"/>
<gene>
    <name evidence="2" type="ORF">GCM10009550_41500</name>
</gene>
<evidence type="ECO:0000256" key="1">
    <source>
        <dbReference type="SAM" id="MobiDB-lite"/>
    </source>
</evidence>
<reference evidence="2 3" key="1">
    <citation type="journal article" date="2019" name="Int. J. Syst. Evol. Microbiol.">
        <title>The Global Catalogue of Microorganisms (GCM) 10K type strain sequencing project: providing services to taxonomists for standard genome sequencing and annotation.</title>
        <authorList>
            <consortium name="The Broad Institute Genomics Platform"/>
            <consortium name="The Broad Institute Genome Sequencing Center for Infectious Disease"/>
            <person name="Wu L."/>
            <person name="Ma J."/>
        </authorList>
    </citation>
    <scope>NUCLEOTIDE SEQUENCE [LARGE SCALE GENOMIC DNA]</scope>
    <source>
        <strain evidence="2 3">JCM 10696</strain>
    </source>
</reference>
<organism evidence="2 3">
    <name type="scientific">Actinocorallia libanotica</name>
    <dbReference type="NCBI Taxonomy" id="46162"/>
    <lineage>
        <taxon>Bacteria</taxon>
        <taxon>Bacillati</taxon>
        <taxon>Actinomycetota</taxon>
        <taxon>Actinomycetes</taxon>
        <taxon>Streptosporangiales</taxon>
        <taxon>Thermomonosporaceae</taxon>
        <taxon>Actinocorallia</taxon>
    </lineage>
</organism>
<feature type="region of interest" description="Disordered" evidence="1">
    <location>
        <begin position="335"/>
        <end position="354"/>
    </location>
</feature>
<keyword evidence="3" id="KW-1185">Reference proteome</keyword>
<name>A0ABN1RF13_9ACTN</name>
<protein>
    <submittedName>
        <fullName evidence="2">Uncharacterized protein</fullName>
    </submittedName>
</protein>